<accession>A0A5J4TXE9</accession>
<feature type="compositionally biased region" description="Low complexity" evidence="1">
    <location>
        <begin position="107"/>
        <end position="117"/>
    </location>
</feature>
<name>A0A5J4TXE9_9EUKA</name>
<gene>
    <name evidence="2" type="ORF">EZS28_041880</name>
</gene>
<reference evidence="2 3" key="1">
    <citation type="submission" date="2019-03" db="EMBL/GenBank/DDBJ databases">
        <title>Single cell metagenomics reveals metabolic interactions within the superorganism composed of flagellate Streblomastix strix and complex community of Bacteroidetes bacteria on its surface.</title>
        <authorList>
            <person name="Treitli S.C."/>
            <person name="Kolisko M."/>
            <person name="Husnik F."/>
            <person name="Keeling P."/>
            <person name="Hampl V."/>
        </authorList>
    </citation>
    <scope>NUCLEOTIDE SEQUENCE [LARGE SCALE GENOMIC DNA]</scope>
    <source>
        <strain evidence="2">ST1C</strain>
    </source>
</reference>
<feature type="region of interest" description="Disordered" evidence="1">
    <location>
        <begin position="1"/>
        <end position="33"/>
    </location>
</feature>
<dbReference type="Proteomes" id="UP000324800">
    <property type="component" value="Unassembled WGS sequence"/>
</dbReference>
<feature type="compositionally biased region" description="Polar residues" evidence="1">
    <location>
        <begin position="96"/>
        <end position="106"/>
    </location>
</feature>
<comment type="caution">
    <text evidence="2">The sequence shown here is derived from an EMBL/GenBank/DDBJ whole genome shotgun (WGS) entry which is preliminary data.</text>
</comment>
<feature type="compositionally biased region" description="Polar residues" evidence="1">
    <location>
        <begin position="55"/>
        <end position="76"/>
    </location>
</feature>
<organism evidence="2 3">
    <name type="scientific">Streblomastix strix</name>
    <dbReference type="NCBI Taxonomy" id="222440"/>
    <lineage>
        <taxon>Eukaryota</taxon>
        <taxon>Metamonada</taxon>
        <taxon>Preaxostyla</taxon>
        <taxon>Oxymonadida</taxon>
        <taxon>Streblomastigidae</taxon>
        <taxon>Streblomastix</taxon>
    </lineage>
</organism>
<evidence type="ECO:0000313" key="3">
    <source>
        <dbReference type="Proteomes" id="UP000324800"/>
    </source>
</evidence>
<protein>
    <submittedName>
        <fullName evidence="2">Uncharacterized protein</fullName>
    </submittedName>
</protein>
<dbReference type="AlphaFoldDB" id="A0A5J4TXE9"/>
<feature type="compositionally biased region" description="Basic and acidic residues" evidence="1">
    <location>
        <begin position="14"/>
        <end position="32"/>
    </location>
</feature>
<feature type="compositionally biased region" description="Acidic residues" evidence="1">
    <location>
        <begin position="222"/>
        <end position="232"/>
    </location>
</feature>
<feature type="non-terminal residue" evidence="2">
    <location>
        <position position="299"/>
    </location>
</feature>
<evidence type="ECO:0000256" key="1">
    <source>
        <dbReference type="SAM" id="MobiDB-lite"/>
    </source>
</evidence>
<feature type="region of interest" description="Disordered" evidence="1">
    <location>
        <begin position="150"/>
        <end position="299"/>
    </location>
</feature>
<dbReference type="EMBL" id="SNRW01023982">
    <property type="protein sequence ID" value="KAA6362593.1"/>
    <property type="molecule type" value="Genomic_DNA"/>
</dbReference>
<feature type="region of interest" description="Disordered" evidence="1">
    <location>
        <begin position="46"/>
        <end position="133"/>
    </location>
</feature>
<feature type="compositionally biased region" description="Polar residues" evidence="1">
    <location>
        <begin position="234"/>
        <end position="243"/>
    </location>
</feature>
<evidence type="ECO:0000313" key="2">
    <source>
        <dbReference type="EMBL" id="KAA6362593.1"/>
    </source>
</evidence>
<proteinExistence type="predicted"/>
<feature type="compositionally biased region" description="Polar residues" evidence="1">
    <location>
        <begin position="273"/>
        <end position="299"/>
    </location>
</feature>
<sequence length="299" mass="33630">MKNKRIQKAPQRQPSREALRASNYRDHPEAGAEKAYVSLLKSTTLAVPEKRDQHQSATTTTTVPLSQLENEQQTQIKPKLLHHSPVAIEEEEDIQTPLSPISQPIRSKSSTTSSQSSYHNDLDQQSADVTMGAKESAINKKLIEAKKVFAKKQEKNKKASQKRLATPARTPIERSITTKRSQRNTSQAAFALPKAGTQPPPPASTQNSLMEKQLPGEVEYQVIEEEEEDEEQQLSKSVAVTNKQSSDSDYVDDEESSSDQEEQKQRKYKSAQRELNNLQKGRASQQLNEKLRAQSTQRK</sequence>
<feature type="compositionally biased region" description="Acidic residues" evidence="1">
    <location>
        <begin position="249"/>
        <end position="260"/>
    </location>
</feature>